<reference evidence="4 5" key="1">
    <citation type="journal article" date="2006" name="Science">
        <title>Genome of rice cluster I archaea -- the key methane producers in the rice rhizosphere.</title>
        <authorList>
            <person name="Erkel C."/>
            <person name="Kube M."/>
            <person name="Reinhardt R."/>
            <person name="Liesack W."/>
        </authorList>
    </citation>
    <scope>NUCLEOTIDE SEQUENCE [LARGE SCALE GENOMIC DNA]</scope>
    <source>
        <strain evidence="5">DSM 22066 / NBRC 105507 / MRE50</strain>
    </source>
</reference>
<dbReference type="Pfam" id="PF06093">
    <property type="entry name" value="Spt4"/>
    <property type="match status" value="1"/>
</dbReference>
<feature type="binding site" evidence="2">
    <location>
        <position position="23"/>
    </location>
    <ligand>
        <name>Zn(2+)</name>
        <dbReference type="ChEBI" id="CHEBI:29105"/>
    </ligand>
</feature>
<evidence type="ECO:0000313" key="5">
    <source>
        <dbReference type="Proteomes" id="UP000000663"/>
    </source>
</evidence>
<dbReference type="NCBIfam" id="NF041664">
    <property type="entry name" value="RNAP_arch_Epp"/>
    <property type="match status" value="1"/>
</dbReference>
<comment type="function">
    <text evidence="2">Stimulates transcription elongation.</text>
</comment>
<feature type="binding site" evidence="2">
    <location>
        <position position="20"/>
    </location>
    <ligand>
        <name>Zn(2+)</name>
        <dbReference type="ChEBI" id="CHEBI:29105"/>
    </ligand>
</feature>
<proteinExistence type="inferred from homology"/>
<dbReference type="GO" id="GO:0006355">
    <property type="term" value="P:regulation of DNA-templated transcription"/>
    <property type="evidence" value="ECO:0007669"/>
    <property type="project" value="UniProtKB-UniRule"/>
</dbReference>
<dbReference type="KEGG" id="rci:RCIX624"/>
<feature type="domain" description="Spt4/RpoE2 zinc finger" evidence="3">
    <location>
        <begin position="17"/>
        <end position="75"/>
    </location>
</feature>
<dbReference type="Proteomes" id="UP000000663">
    <property type="component" value="Chromosome"/>
</dbReference>
<keyword evidence="2" id="KW-0862">Zinc</keyword>
<keyword evidence="2" id="KW-0805">Transcription regulation</keyword>
<evidence type="ECO:0000256" key="2">
    <source>
        <dbReference type="HAMAP-Rule" id="MF_00949"/>
    </source>
</evidence>
<feature type="binding site" evidence="2">
    <location>
        <position position="32"/>
    </location>
    <ligand>
        <name>Zn(2+)</name>
        <dbReference type="ChEBI" id="CHEBI:29105"/>
    </ligand>
</feature>
<dbReference type="GO" id="GO:0006281">
    <property type="term" value="P:DNA repair"/>
    <property type="evidence" value="ECO:0007669"/>
    <property type="project" value="InterPro"/>
</dbReference>
<sequence length="75" mass="8161">MAKTKADAKSRKAGSNLKACRQCHNLLEGDVCPVCQSGALSEDWSGYVVIIDPARSEIAKLMNVKRPGKFALKVR</sequence>
<dbReference type="eggNOG" id="arCOG04077">
    <property type="taxonomic scope" value="Archaea"/>
</dbReference>
<dbReference type="SUPFAM" id="SSF63393">
    <property type="entry name" value="RNA polymerase subunits"/>
    <property type="match status" value="1"/>
</dbReference>
<dbReference type="InterPro" id="IPR038589">
    <property type="entry name" value="Spt4_dom_sf"/>
</dbReference>
<accession>Q0W6G5</accession>
<dbReference type="PANTHER" id="PTHR40704:SF1">
    <property type="entry name" value="TRANSCRIPTION ELONGATION FACTOR SPT4"/>
    <property type="match status" value="1"/>
</dbReference>
<keyword evidence="5" id="KW-1185">Reference proteome</keyword>
<dbReference type="OrthoDB" id="275101at2157"/>
<organism evidence="4 5">
    <name type="scientific">Methanocella arvoryzae (strain DSM 22066 / NBRC 105507 / MRE50)</name>
    <dbReference type="NCBI Taxonomy" id="351160"/>
    <lineage>
        <taxon>Archaea</taxon>
        <taxon>Methanobacteriati</taxon>
        <taxon>Methanobacteriota</taxon>
        <taxon>Stenosarchaea group</taxon>
        <taxon>Methanomicrobia</taxon>
        <taxon>Methanocellales</taxon>
        <taxon>Methanocellaceae</taxon>
        <taxon>Methanocella</taxon>
    </lineage>
</organism>
<dbReference type="GeneID" id="5143904"/>
<dbReference type="SMART" id="SM01389">
    <property type="entry name" value="Spt4"/>
    <property type="match status" value="1"/>
</dbReference>
<dbReference type="HAMAP" id="MF_00949">
    <property type="entry name" value="Spt4_arch"/>
    <property type="match status" value="1"/>
</dbReference>
<dbReference type="InterPro" id="IPR022800">
    <property type="entry name" value="Spt4/RpoE2_Znf"/>
</dbReference>
<evidence type="ECO:0000256" key="1">
    <source>
        <dbReference type="ARBA" id="ARBA00023163"/>
    </source>
</evidence>
<dbReference type="GO" id="GO:0000428">
    <property type="term" value="C:DNA-directed RNA polymerase complex"/>
    <property type="evidence" value="ECO:0007669"/>
    <property type="project" value="UniProtKB-KW"/>
</dbReference>
<dbReference type="GO" id="GO:0008270">
    <property type="term" value="F:zinc ion binding"/>
    <property type="evidence" value="ECO:0007669"/>
    <property type="project" value="UniProtKB-UniRule"/>
</dbReference>
<dbReference type="PANTHER" id="PTHR40704">
    <property type="entry name" value="TRANSCRIPTION ELONGATION FACTOR SPT4"/>
    <property type="match status" value="1"/>
</dbReference>
<keyword evidence="2" id="KW-0479">Metal-binding</keyword>
<dbReference type="EMBL" id="AM114193">
    <property type="protein sequence ID" value="CAJ36028.1"/>
    <property type="molecule type" value="Genomic_DNA"/>
</dbReference>
<comment type="subunit">
    <text evidence="2">Heterodimer composed of Spt4 and Spt5.</text>
</comment>
<dbReference type="InterPro" id="IPR029040">
    <property type="entry name" value="RPABC4/Spt4"/>
</dbReference>
<dbReference type="GO" id="GO:0006310">
    <property type="term" value="P:DNA recombination"/>
    <property type="evidence" value="ECO:0007669"/>
    <property type="project" value="InterPro"/>
</dbReference>
<feature type="binding site" evidence="2">
    <location>
        <position position="35"/>
    </location>
    <ligand>
        <name>Zn(2+)</name>
        <dbReference type="ChEBI" id="CHEBI:29105"/>
    </ligand>
</feature>
<keyword evidence="4" id="KW-0240">DNA-directed RNA polymerase</keyword>
<evidence type="ECO:0000259" key="3">
    <source>
        <dbReference type="SMART" id="SM01389"/>
    </source>
</evidence>
<comment type="similarity">
    <text evidence="2">Belongs to the archaeal Spt4 family.</text>
</comment>
<dbReference type="STRING" id="351160.RCIX624"/>
<dbReference type="InterPro" id="IPR007178">
    <property type="entry name" value="Spt4_arch"/>
</dbReference>
<keyword evidence="1 2" id="KW-0804">Transcription</keyword>
<dbReference type="RefSeq" id="WP_012036479.1">
    <property type="nucleotide sequence ID" value="NC_009464.1"/>
</dbReference>
<name>Q0W6G5_METAR</name>
<gene>
    <name evidence="4" type="primary">rpoE2</name>
    <name evidence="2" type="synonym">spt4</name>
    <name evidence="4" type="ORF">RCIX624</name>
</gene>
<dbReference type="AlphaFoldDB" id="Q0W6G5"/>
<protein>
    <recommendedName>
        <fullName evidence="2">Transcription elongation factor Spt4</fullName>
    </recommendedName>
</protein>
<evidence type="ECO:0000313" key="4">
    <source>
        <dbReference type="EMBL" id="CAJ36028.1"/>
    </source>
</evidence>
<dbReference type="Gene3D" id="2.20.28.90">
    <property type="match status" value="1"/>
</dbReference>